<keyword evidence="3" id="KW-1185">Reference proteome</keyword>
<dbReference type="KEGG" id="als:DJ013_20105"/>
<feature type="transmembrane region" description="Helical" evidence="1">
    <location>
        <begin position="174"/>
        <end position="194"/>
    </location>
</feature>
<dbReference type="OrthoDB" id="822156at2"/>
<feature type="transmembrane region" description="Helical" evidence="1">
    <location>
        <begin position="87"/>
        <end position="105"/>
    </location>
</feature>
<feature type="transmembrane region" description="Helical" evidence="1">
    <location>
        <begin position="203"/>
        <end position="221"/>
    </location>
</feature>
<evidence type="ECO:0000313" key="2">
    <source>
        <dbReference type="EMBL" id="AWW00351.1"/>
    </source>
</evidence>
<keyword evidence="1" id="KW-0812">Transmembrane</keyword>
<keyword evidence="1" id="KW-0472">Membrane</keyword>
<feature type="transmembrane region" description="Helical" evidence="1">
    <location>
        <begin position="48"/>
        <end position="66"/>
    </location>
</feature>
<evidence type="ECO:0000256" key="1">
    <source>
        <dbReference type="SAM" id="Phobius"/>
    </source>
</evidence>
<dbReference type="AlphaFoldDB" id="A0A2Z4GGF3"/>
<evidence type="ECO:0000313" key="3">
    <source>
        <dbReference type="Proteomes" id="UP000249873"/>
    </source>
</evidence>
<accession>A0A2Z4GGF3</accession>
<dbReference type="RefSeq" id="WP_111373717.1">
    <property type="nucleotide sequence ID" value="NZ_CP029480.1"/>
</dbReference>
<organism evidence="2 3">
    <name type="scientific">Arcticibacterium luteifluviistationis</name>
    <dbReference type="NCBI Taxonomy" id="1784714"/>
    <lineage>
        <taxon>Bacteria</taxon>
        <taxon>Pseudomonadati</taxon>
        <taxon>Bacteroidota</taxon>
        <taxon>Cytophagia</taxon>
        <taxon>Cytophagales</taxon>
        <taxon>Leadbetterellaceae</taxon>
        <taxon>Arcticibacterium</taxon>
    </lineage>
</organism>
<proteinExistence type="predicted"/>
<sequence length="241" mass="27892">MKTNKKRVLPIQWNKSTFYFLVLVVLVLLGFWPTYFAKFLDGTADFSFYFHFHAAMAATWVALLVLQPMLIKRKKVALHRKVGKSTYVLLPLFFLSVILLKHQRIGGEVSPSLGASLWLQLKDLVIIGIMYGIAIWHKKNIQIHARAMIATGIVFIEPSLGRLIINVFYPNDFITGFIVTIVLIYALLLALIFLERKQKQGRWIFPLLTVLYILFHWLYLFEISFPAWDAFASWFALLPLT</sequence>
<name>A0A2Z4GGF3_9BACT</name>
<keyword evidence="1" id="KW-1133">Transmembrane helix</keyword>
<protein>
    <submittedName>
        <fullName evidence="2">Uncharacterized protein</fullName>
    </submittedName>
</protein>
<feature type="transmembrane region" description="Helical" evidence="1">
    <location>
        <begin position="148"/>
        <end position="168"/>
    </location>
</feature>
<dbReference type="EMBL" id="CP029480">
    <property type="protein sequence ID" value="AWW00351.1"/>
    <property type="molecule type" value="Genomic_DNA"/>
</dbReference>
<dbReference type="Proteomes" id="UP000249873">
    <property type="component" value="Chromosome"/>
</dbReference>
<feature type="transmembrane region" description="Helical" evidence="1">
    <location>
        <begin position="16"/>
        <end position="36"/>
    </location>
</feature>
<feature type="transmembrane region" description="Helical" evidence="1">
    <location>
        <begin position="117"/>
        <end position="136"/>
    </location>
</feature>
<reference evidence="2 3" key="1">
    <citation type="submission" date="2018-05" db="EMBL/GenBank/DDBJ databases">
        <title>Complete genome sequence of Arcticibacterium luteifluviistationis SM1504T, a cytophagaceae bacterium isolated from Arctic surface seawater.</title>
        <authorList>
            <person name="Li Y."/>
            <person name="Qin Q.-L."/>
        </authorList>
    </citation>
    <scope>NUCLEOTIDE SEQUENCE [LARGE SCALE GENOMIC DNA]</scope>
    <source>
        <strain evidence="2 3">SM1504</strain>
    </source>
</reference>
<gene>
    <name evidence="2" type="ORF">DJ013_20105</name>
</gene>